<dbReference type="HOGENOM" id="CLU_1022847_0_0_7"/>
<dbReference type="EMBL" id="AZJJ01000007">
    <property type="protein sequence ID" value="ETD25941.1"/>
    <property type="molecule type" value="Genomic_DNA"/>
</dbReference>
<gene>
    <name evidence="1" type="ORF">HMPREF2087_01779</name>
</gene>
<dbReference type="STRING" id="1357399.HMPREF2087_01779"/>
<reference evidence="1 2" key="1">
    <citation type="submission" date="2013-10" db="EMBL/GenBank/DDBJ databases">
        <title>The Genome Sequence of Helicobacter canis NCTC 12740.</title>
        <authorList>
            <consortium name="The Broad Institute Genomics Platform"/>
            <person name="Earl A."/>
            <person name="Fox J.G."/>
            <person name="Shen Z."/>
            <person name="Young S.K."/>
            <person name="Zeng Q."/>
            <person name="Gargeya S."/>
            <person name="Fitzgerald M."/>
            <person name="Abouelleil A."/>
            <person name="Alvarado L."/>
            <person name="Chapman S.B."/>
            <person name="Gainer-Dewar J."/>
            <person name="Goldberg J."/>
            <person name="Griggs A."/>
            <person name="Gujja S."/>
            <person name="Hansen M."/>
            <person name="Howarth C."/>
            <person name="Imamovic A."/>
            <person name="Ireland A."/>
            <person name="Larimer J."/>
            <person name="McCowan C."/>
            <person name="Murphy C."/>
            <person name="Pearson M."/>
            <person name="Poon T.W."/>
            <person name="Priest M."/>
            <person name="Roberts A."/>
            <person name="Saif S."/>
            <person name="Shea T."/>
            <person name="Sykes S."/>
            <person name="Wortman J."/>
            <person name="Nusbaum C."/>
            <person name="Birren B."/>
        </authorList>
    </citation>
    <scope>NUCLEOTIDE SEQUENCE [LARGE SCALE GENOMIC DNA]</scope>
    <source>
        <strain evidence="1 2">NCTC 12740</strain>
    </source>
</reference>
<dbReference type="NCBIfam" id="TIGR04325">
    <property type="entry name" value="MTase_LIC12133"/>
    <property type="match status" value="1"/>
</dbReference>
<evidence type="ECO:0000313" key="1">
    <source>
        <dbReference type="EMBL" id="ETD25941.1"/>
    </source>
</evidence>
<evidence type="ECO:0008006" key="3">
    <source>
        <dbReference type="Google" id="ProtNLM"/>
    </source>
</evidence>
<dbReference type="OrthoDB" id="8846308at2"/>
<dbReference type="AlphaFoldDB" id="V8CGU5"/>
<sequence>MNSLHFIKMAIKRAVWFMRDVRSHYFFTSPRAFGCSRGVFESFAQAVKSAPKHAKINYTEQDEKESFQNFISNFSYKLADYEYPAFYHLTNILTKIPQAKILDFGGGFGGHYFRYCHHTKNTPNWQVCETVNKVKFGDQIISHFNTSTLSFTQNPHTNCNILLSSGAIQYVEHFETLLHTLLHHNNGGGGGVTHILLERIPIQNKSQTFVTLQNHGSFYQPQYVFNKKEFLIFFEKLGYVVIDEWNDYIDSAIIPFHRDISANNYQGFYLQKQN</sequence>
<proteinExistence type="predicted"/>
<dbReference type="Proteomes" id="UP000018688">
    <property type="component" value="Unassembled WGS sequence"/>
</dbReference>
<dbReference type="InterPro" id="IPR027612">
    <property type="entry name" value="Put_MTase_LIC12133"/>
</dbReference>
<organism evidence="1 2">
    <name type="scientific">Helicobacter canis NCTC 12740</name>
    <dbReference type="NCBI Taxonomy" id="1357399"/>
    <lineage>
        <taxon>Bacteria</taxon>
        <taxon>Pseudomonadati</taxon>
        <taxon>Campylobacterota</taxon>
        <taxon>Epsilonproteobacteria</taxon>
        <taxon>Campylobacterales</taxon>
        <taxon>Helicobacteraceae</taxon>
        <taxon>Helicobacter</taxon>
    </lineage>
</organism>
<keyword evidence="2" id="KW-1185">Reference proteome</keyword>
<evidence type="ECO:0000313" key="2">
    <source>
        <dbReference type="Proteomes" id="UP000018688"/>
    </source>
</evidence>
<dbReference type="RefSeq" id="WP_023930835.1">
    <property type="nucleotide sequence ID" value="NZ_KI669458.1"/>
</dbReference>
<protein>
    <recommendedName>
        <fullName evidence="3">Methyltransferase, TIGR04325 family</fullName>
    </recommendedName>
</protein>
<name>V8CGU5_9HELI</name>
<accession>V8CGU5</accession>
<dbReference type="PATRIC" id="fig|1357399.3.peg.1865"/>
<comment type="caution">
    <text evidence="1">The sequence shown here is derived from an EMBL/GenBank/DDBJ whole genome shotgun (WGS) entry which is preliminary data.</text>
</comment>